<protein>
    <submittedName>
        <fullName evidence="1">Uncharacterized protein</fullName>
    </submittedName>
</protein>
<dbReference type="EMBL" id="UINC01015034">
    <property type="protein sequence ID" value="SVA63633.1"/>
    <property type="molecule type" value="Genomic_DNA"/>
</dbReference>
<reference evidence="1" key="1">
    <citation type="submission" date="2018-05" db="EMBL/GenBank/DDBJ databases">
        <authorList>
            <person name="Lanie J.A."/>
            <person name="Ng W.-L."/>
            <person name="Kazmierczak K.M."/>
            <person name="Andrzejewski T.M."/>
            <person name="Davidsen T.M."/>
            <person name="Wayne K.J."/>
            <person name="Tettelin H."/>
            <person name="Glass J.I."/>
            <person name="Rusch D."/>
            <person name="Podicherti R."/>
            <person name="Tsui H.-C.T."/>
            <person name="Winkler M.E."/>
        </authorList>
    </citation>
    <scope>NUCLEOTIDE SEQUENCE</scope>
</reference>
<dbReference type="AlphaFoldDB" id="A0A381XH80"/>
<organism evidence="1">
    <name type="scientific">marine metagenome</name>
    <dbReference type="NCBI Taxonomy" id="408172"/>
    <lineage>
        <taxon>unclassified sequences</taxon>
        <taxon>metagenomes</taxon>
        <taxon>ecological metagenomes</taxon>
    </lineage>
</organism>
<accession>A0A381XH80</accession>
<proteinExistence type="predicted"/>
<evidence type="ECO:0000313" key="1">
    <source>
        <dbReference type="EMBL" id="SVA63633.1"/>
    </source>
</evidence>
<name>A0A381XH80_9ZZZZ</name>
<sequence length="102" mass="11381">MTAPTAAPVAAPLAILLPVDISSEKTEHSSRSMSYCDMFTPFVSIIGFELSNIEPELLATHPDRVIRNSAVIRFFVIEMLLSNVNYNISIDCEEKMSFKLML</sequence>
<gene>
    <name evidence="1" type="ORF">METZ01_LOCUS116487</name>
</gene>